<sequence length="124" mass="13944">SLTCLFPDALHIILGTFALSLPRHLHLAEARVASKGYAAVHSNLNDLTPRKTPVCNGIFHTFSKALEARIHDVLIDQVAHRRTADGRCGYLAHSNSTYQRDERRHSNEPREHCYSHDQIDAGYS</sequence>
<name>A0A8R7TNQ9_TRIUA</name>
<reference evidence="2" key="3">
    <citation type="submission" date="2022-06" db="UniProtKB">
        <authorList>
            <consortium name="EnsemblPlants"/>
        </authorList>
    </citation>
    <scope>IDENTIFICATION</scope>
</reference>
<protein>
    <submittedName>
        <fullName evidence="2">Uncharacterized protein</fullName>
    </submittedName>
</protein>
<evidence type="ECO:0000256" key="1">
    <source>
        <dbReference type="SAM" id="MobiDB-lite"/>
    </source>
</evidence>
<evidence type="ECO:0000313" key="2">
    <source>
        <dbReference type="EnsemblPlants" id="TuG1812G0200005639.01.T01.cds291156"/>
    </source>
</evidence>
<reference evidence="2" key="2">
    <citation type="submission" date="2018-03" db="EMBL/GenBank/DDBJ databases">
        <title>The Triticum urartu genome reveals the dynamic nature of wheat genome evolution.</title>
        <authorList>
            <person name="Ling H."/>
            <person name="Ma B."/>
            <person name="Shi X."/>
            <person name="Liu H."/>
            <person name="Dong L."/>
            <person name="Sun H."/>
            <person name="Cao Y."/>
            <person name="Gao Q."/>
            <person name="Zheng S."/>
            <person name="Li Y."/>
            <person name="Yu Y."/>
            <person name="Du H."/>
            <person name="Qi M."/>
            <person name="Li Y."/>
            <person name="Yu H."/>
            <person name="Cui Y."/>
            <person name="Wang N."/>
            <person name="Chen C."/>
            <person name="Wu H."/>
            <person name="Zhao Y."/>
            <person name="Zhang J."/>
            <person name="Li Y."/>
            <person name="Zhou W."/>
            <person name="Zhang B."/>
            <person name="Hu W."/>
            <person name="Eijk M."/>
            <person name="Tang J."/>
            <person name="Witsenboer H."/>
            <person name="Zhao S."/>
            <person name="Li Z."/>
            <person name="Zhang A."/>
            <person name="Wang D."/>
            <person name="Liang C."/>
        </authorList>
    </citation>
    <scope>NUCLEOTIDE SEQUENCE [LARGE SCALE GENOMIC DNA]</scope>
    <source>
        <strain evidence="2">cv. G1812</strain>
    </source>
</reference>
<feature type="region of interest" description="Disordered" evidence="1">
    <location>
        <begin position="97"/>
        <end position="124"/>
    </location>
</feature>
<dbReference type="Gramene" id="TuG1812G0200005639.01.T01">
    <property type="protein sequence ID" value="TuG1812G0200005639.01.T01.cds291156"/>
    <property type="gene ID" value="TuG1812G0200005639.01"/>
</dbReference>
<feature type="compositionally biased region" description="Basic and acidic residues" evidence="1">
    <location>
        <begin position="99"/>
        <end position="124"/>
    </location>
</feature>
<organism evidence="2 3">
    <name type="scientific">Triticum urartu</name>
    <name type="common">Red wild einkorn</name>
    <name type="synonym">Crithodium urartu</name>
    <dbReference type="NCBI Taxonomy" id="4572"/>
    <lineage>
        <taxon>Eukaryota</taxon>
        <taxon>Viridiplantae</taxon>
        <taxon>Streptophyta</taxon>
        <taxon>Embryophyta</taxon>
        <taxon>Tracheophyta</taxon>
        <taxon>Spermatophyta</taxon>
        <taxon>Magnoliopsida</taxon>
        <taxon>Liliopsida</taxon>
        <taxon>Poales</taxon>
        <taxon>Poaceae</taxon>
        <taxon>BOP clade</taxon>
        <taxon>Pooideae</taxon>
        <taxon>Triticodae</taxon>
        <taxon>Triticeae</taxon>
        <taxon>Triticinae</taxon>
        <taxon>Triticum</taxon>
    </lineage>
</organism>
<accession>A0A8R7TNQ9</accession>
<reference evidence="3" key="1">
    <citation type="journal article" date="2013" name="Nature">
        <title>Draft genome of the wheat A-genome progenitor Triticum urartu.</title>
        <authorList>
            <person name="Ling H.Q."/>
            <person name="Zhao S."/>
            <person name="Liu D."/>
            <person name="Wang J."/>
            <person name="Sun H."/>
            <person name="Zhang C."/>
            <person name="Fan H."/>
            <person name="Li D."/>
            <person name="Dong L."/>
            <person name="Tao Y."/>
            <person name="Gao C."/>
            <person name="Wu H."/>
            <person name="Li Y."/>
            <person name="Cui Y."/>
            <person name="Guo X."/>
            <person name="Zheng S."/>
            <person name="Wang B."/>
            <person name="Yu K."/>
            <person name="Liang Q."/>
            <person name="Yang W."/>
            <person name="Lou X."/>
            <person name="Chen J."/>
            <person name="Feng M."/>
            <person name="Jian J."/>
            <person name="Zhang X."/>
            <person name="Luo G."/>
            <person name="Jiang Y."/>
            <person name="Liu J."/>
            <person name="Wang Z."/>
            <person name="Sha Y."/>
            <person name="Zhang B."/>
            <person name="Wu H."/>
            <person name="Tang D."/>
            <person name="Shen Q."/>
            <person name="Xue P."/>
            <person name="Zou S."/>
            <person name="Wang X."/>
            <person name="Liu X."/>
            <person name="Wang F."/>
            <person name="Yang Y."/>
            <person name="An X."/>
            <person name="Dong Z."/>
            <person name="Zhang K."/>
            <person name="Zhang X."/>
            <person name="Luo M.C."/>
            <person name="Dvorak J."/>
            <person name="Tong Y."/>
            <person name="Wang J."/>
            <person name="Yang H."/>
            <person name="Li Z."/>
            <person name="Wang D."/>
            <person name="Zhang A."/>
            <person name="Wang J."/>
        </authorList>
    </citation>
    <scope>NUCLEOTIDE SEQUENCE</scope>
    <source>
        <strain evidence="3">cv. G1812</strain>
    </source>
</reference>
<dbReference type="AlphaFoldDB" id="A0A8R7TNQ9"/>
<dbReference type="EnsemblPlants" id="TuG1812G0200005639.01.T01">
    <property type="protein sequence ID" value="TuG1812G0200005639.01.T01.cds291156"/>
    <property type="gene ID" value="TuG1812G0200005639.01"/>
</dbReference>
<keyword evidence="3" id="KW-1185">Reference proteome</keyword>
<proteinExistence type="predicted"/>
<evidence type="ECO:0000313" key="3">
    <source>
        <dbReference type="Proteomes" id="UP000015106"/>
    </source>
</evidence>
<dbReference type="Proteomes" id="UP000015106">
    <property type="component" value="Chromosome 2"/>
</dbReference>